<keyword evidence="3" id="KW-0238">DNA-binding</keyword>
<dbReference type="Proteomes" id="UP001284601">
    <property type="component" value="Unassembled WGS sequence"/>
</dbReference>
<dbReference type="RefSeq" id="WP_318595939.1">
    <property type="nucleotide sequence ID" value="NZ_JAWSTH010000007.1"/>
</dbReference>
<keyword evidence="2" id="KW-0731">Sigma factor</keyword>
<feature type="domain" description="RNA polymerase sigma-70 region 2" evidence="6">
    <location>
        <begin position="49"/>
        <end position="118"/>
    </location>
</feature>
<sequence>MRPRPLALEAAAEGAATVITNDDELERDGRTHRSSAAYRRRPDAERQQMVEKHLGLARHLARRYADSGEPLDDLVQVASIGLLKAVDRFDPERGVNFSSYAVPTILGELRRHFRDRGWAIHVPRDLKEASLRVDKALRAHVGRAPTPAELARATGLDVEAVLEALEVSGAHRALSLDAPARGGGEDEQATMADRLGGNDAELARARDRATLEQLARALEPREREILRLRFEEDLTQSEIGERIGVSQMHVSRLIRTALMRMRLESQANPTRG</sequence>
<dbReference type="Gene3D" id="1.20.140.160">
    <property type="match status" value="1"/>
</dbReference>
<name>A0ABU4HK52_9ACTN</name>
<evidence type="ECO:0000313" key="9">
    <source>
        <dbReference type="Proteomes" id="UP001284601"/>
    </source>
</evidence>
<dbReference type="InterPro" id="IPR007630">
    <property type="entry name" value="RNA_pol_sigma70_r4"/>
</dbReference>
<dbReference type="InterPro" id="IPR014322">
    <property type="entry name" value="RNA_pol_sigma-B/F/G"/>
</dbReference>
<evidence type="ECO:0000256" key="2">
    <source>
        <dbReference type="ARBA" id="ARBA00023082"/>
    </source>
</evidence>
<dbReference type="EMBL" id="JAWSTH010000007">
    <property type="protein sequence ID" value="MDW5593680.1"/>
    <property type="molecule type" value="Genomic_DNA"/>
</dbReference>
<dbReference type="SUPFAM" id="SSF88946">
    <property type="entry name" value="Sigma2 domain of RNA polymerase sigma factors"/>
    <property type="match status" value="1"/>
</dbReference>
<gene>
    <name evidence="8" type="ORF">R7226_04990</name>
</gene>
<dbReference type="Gene3D" id="1.20.120.1810">
    <property type="match status" value="1"/>
</dbReference>
<reference evidence="9" key="1">
    <citation type="submission" date="2023-07" db="EMBL/GenBank/DDBJ databases">
        <title>Conexibacter stalactiti sp. nov., isolated from stalactites in a lava cave and emended description of the genus Conexibacter.</title>
        <authorList>
            <person name="Lee S.D."/>
        </authorList>
    </citation>
    <scope>NUCLEOTIDE SEQUENCE [LARGE SCALE GENOMIC DNA]</scope>
    <source>
        <strain evidence="9">KCTC 39840</strain>
    </source>
</reference>
<evidence type="ECO:0000259" key="6">
    <source>
        <dbReference type="Pfam" id="PF04542"/>
    </source>
</evidence>
<evidence type="ECO:0000259" key="5">
    <source>
        <dbReference type="Pfam" id="PF04539"/>
    </source>
</evidence>
<dbReference type="CDD" id="cd06171">
    <property type="entry name" value="Sigma70_r4"/>
    <property type="match status" value="1"/>
</dbReference>
<feature type="domain" description="RNA polymerase sigma-70 region 4" evidence="7">
    <location>
        <begin position="217"/>
        <end position="262"/>
    </location>
</feature>
<comment type="caution">
    <text evidence="8">The sequence shown here is derived from an EMBL/GenBank/DDBJ whole genome shotgun (WGS) entry which is preliminary data.</text>
</comment>
<dbReference type="PANTHER" id="PTHR30385">
    <property type="entry name" value="SIGMA FACTOR F FLAGELLAR"/>
    <property type="match status" value="1"/>
</dbReference>
<evidence type="ECO:0000256" key="4">
    <source>
        <dbReference type="ARBA" id="ARBA00023163"/>
    </source>
</evidence>
<dbReference type="PANTHER" id="PTHR30385:SF4">
    <property type="entry name" value="RNA POLYMERASE SIGMA-E FACTOR"/>
    <property type="match status" value="1"/>
</dbReference>
<dbReference type="InterPro" id="IPR007627">
    <property type="entry name" value="RNA_pol_sigma70_r2"/>
</dbReference>
<dbReference type="NCBIfam" id="TIGR02937">
    <property type="entry name" value="sigma70-ECF"/>
    <property type="match status" value="1"/>
</dbReference>
<dbReference type="InterPro" id="IPR000943">
    <property type="entry name" value="RNA_pol_sigma70"/>
</dbReference>
<feature type="domain" description="RNA polymerase sigma-70 region 3" evidence="5">
    <location>
        <begin position="132"/>
        <end position="185"/>
    </location>
</feature>
<dbReference type="InterPro" id="IPR013324">
    <property type="entry name" value="RNA_pol_sigma_r3/r4-like"/>
</dbReference>
<accession>A0ABU4HK52</accession>
<evidence type="ECO:0000256" key="3">
    <source>
        <dbReference type="ARBA" id="ARBA00023125"/>
    </source>
</evidence>
<dbReference type="InterPro" id="IPR013325">
    <property type="entry name" value="RNA_pol_sigma_r2"/>
</dbReference>
<proteinExistence type="predicted"/>
<keyword evidence="9" id="KW-1185">Reference proteome</keyword>
<evidence type="ECO:0000256" key="1">
    <source>
        <dbReference type="ARBA" id="ARBA00023015"/>
    </source>
</evidence>
<evidence type="ECO:0000313" key="8">
    <source>
        <dbReference type="EMBL" id="MDW5593680.1"/>
    </source>
</evidence>
<dbReference type="InterPro" id="IPR014284">
    <property type="entry name" value="RNA_pol_sigma-70_dom"/>
</dbReference>
<dbReference type="SUPFAM" id="SSF88659">
    <property type="entry name" value="Sigma3 and sigma4 domains of RNA polymerase sigma factors"/>
    <property type="match status" value="2"/>
</dbReference>
<evidence type="ECO:0000259" key="7">
    <source>
        <dbReference type="Pfam" id="PF04545"/>
    </source>
</evidence>
<dbReference type="NCBIfam" id="TIGR02980">
    <property type="entry name" value="SigBFG"/>
    <property type="match status" value="1"/>
</dbReference>
<dbReference type="InterPro" id="IPR007624">
    <property type="entry name" value="RNA_pol_sigma70_r3"/>
</dbReference>
<keyword evidence="1" id="KW-0805">Transcription regulation</keyword>
<dbReference type="Pfam" id="PF04542">
    <property type="entry name" value="Sigma70_r2"/>
    <property type="match status" value="1"/>
</dbReference>
<keyword evidence="4" id="KW-0804">Transcription</keyword>
<organism evidence="8 9">
    <name type="scientific">Conexibacter stalactiti</name>
    <dbReference type="NCBI Taxonomy" id="1940611"/>
    <lineage>
        <taxon>Bacteria</taxon>
        <taxon>Bacillati</taxon>
        <taxon>Actinomycetota</taxon>
        <taxon>Thermoleophilia</taxon>
        <taxon>Solirubrobacterales</taxon>
        <taxon>Conexibacteraceae</taxon>
        <taxon>Conexibacter</taxon>
    </lineage>
</organism>
<dbReference type="Pfam" id="PF04545">
    <property type="entry name" value="Sigma70_r4"/>
    <property type="match status" value="1"/>
</dbReference>
<dbReference type="Pfam" id="PF04539">
    <property type="entry name" value="Sigma70_r3"/>
    <property type="match status" value="1"/>
</dbReference>
<dbReference type="PRINTS" id="PR00046">
    <property type="entry name" value="SIGMA70FCT"/>
</dbReference>
<protein>
    <submittedName>
        <fullName evidence="8">SigB/SigF/SigG family RNA polymerase sigma factor</fullName>
    </submittedName>
</protein>